<dbReference type="InterPro" id="IPR002641">
    <property type="entry name" value="PNPLA_dom"/>
</dbReference>
<feature type="compositionally biased region" description="Basic and acidic residues" evidence="4">
    <location>
        <begin position="640"/>
        <end position="650"/>
    </location>
</feature>
<name>A0ABY7D2B0_9BASI</name>
<feature type="compositionally biased region" description="Polar residues" evidence="4">
    <location>
        <begin position="76"/>
        <end position="90"/>
    </location>
</feature>
<protein>
    <recommendedName>
        <fullName evidence="6">PNPLA domain-containing protein</fullName>
    </recommendedName>
</protein>
<dbReference type="PANTHER" id="PTHR12616:SF8">
    <property type="entry name" value="VACUOLAR PROTEIN SORTING-ASSOCIATED PROTEIN 8 HOMOLOG"/>
    <property type="match status" value="1"/>
</dbReference>
<evidence type="ECO:0000256" key="4">
    <source>
        <dbReference type="SAM" id="MobiDB-lite"/>
    </source>
</evidence>
<evidence type="ECO:0000313" key="7">
    <source>
        <dbReference type="EMBL" id="WAQ90140.1"/>
    </source>
</evidence>
<keyword evidence="5" id="KW-0812">Transmembrane</keyword>
<comment type="caution">
    <text evidence="3">Lacks conserved residue(s) required for the propagation of feature annotation.</text>
</comment>
<dbReference type="InterPro" id="IPR036322">
    <property type="entry name" value="WD40_repeat_dom_sf"/>
</dbReference>
<feature type="short sequence motif" description="GXSXG" evidence="3">
    <location>
        <begin position="334"/>
        <end position="338"/>
    </location>
</feature>
<proteinExistence type="inferred from homology"/>
<feature type="compositionally biased region" description="Pro residues" evidence="4">
    <location>
        <begin position="744"/>
        <end position="755"/>
    </location>
</feature>
<feature type="region of interest" description="Disordered" evidence="4">
    <location>
        <begin position="849"/>
        <end position="872"/>
    </location>
</feature>
<organism evidence="7 8">
    <name type="scientific">Puccinia triticina</name>
    <dbReference type="NCBI Taxonomy" id="208348"/>
    <lineage>
        <taxon>Eukaryota</taxon>
        <taxon>Fungi</taxon>
        <taxon>Dikarya</taxon>
        <taxon>Basidiomycota</taxon>
        <taxon>Pucciniomycotina</taxon>
        <taxon>Pucciniomycetes</taxon>
        <taxon>Pucciniales</taxon>
        <taxon>Pucciniaceae</taxon>
        <taxon>Puccinia</taxon>
    </lineage>
</organism>
<feature type="region of interest" description="Disordered" evidence="4">
    <location>
        <begin position="58"/>
        <end position="104"/>
    </location>
</feature>
<dbReference type="InterPro" id="IPR016035">
    <property type="entry name" value="Acyl_Trfase/lysoPLipase"/>
</dbReference>
<feature type="active site" description="Nucleophile" evidence="3">
    <location>
        <position position="336"/>
    </location>
</feature>
<dbReference type="Pfam" id="PF25066">
    <property type="entry name" value="TPR_VPS8_2"/>
    <property type="match status" value="1"/>
</dbReference>
<feature type="region of interest" description="Disordered" evidence="4">
    <location>
        <begin position="2311"/>
        <end position="2340"/>
    </location>
</feature>
<feature type="short sequence motif" description="GXGXXG" evidence="3">
    <location>
        <begin position="307"/>
        <end position="312"/>
    </location>
</feature>
<dbReference type="PANTHER" id="PTHR12616">
    <property type="entry name" value="VACUOLAR PROTEIN SORTING VPS41"/>
    <property type="match status" value="1"/>
</dbReference>
<dbReference type="Pfam" id="PF11815">
    <property type="entry name" value="DUF3336"/>
    <property type="match status" value="1"/>
</dbReference>
<dbReference type="CDD" id="cd07232">
    <property type="entry name" value="Pat_PLPL"/>
    <property type="match status" value="1"/>
</dbReference>
<dbReference type="Gene3D" id="3.40.1090.10">
    <property type="entry name" value="Cytosolic phospholipase A2 catalytic domain"/>
    <property type="match status" value="1"/>
</dbReference>
<dbReference type="InterPro" id="IPR025941">
    <property type="entry name" value="Vps8_central_dom"/>
</dbReference>
<dbReference type="InterPro" id="IPR045111">
    <property type="entry name" value="Vps41/Vps8"/>
</dbReference>
<dbReference type="Pfam" id="PF01734">
    <property type="entry name" value="Patatin"/>
    <property type="match status" value="1"/>
</dbReference>
<dbReference type="InterPro" id="IPR015943">
    <property type="entry name" value="WD40/YVTN_repeat-like_dom_sf"/>
</dbReference>
<evidence type="ECO:0000256" key="5">
    <source>
        <dbReference type="SAM" id="Phobius"/>
    </source>
</evidence>
<keyword evidence="3" id="KW-0378">Hydrolase</keyword>
<feature type="region of interest" description="Disordered" evidence="4">
    <location>
        <begin position="1"/>
        <end position="28"/>
    </location>
</feature>
<dbReference type="EMBL" id="CP110432">
    <property type="protein sequence ID" value="WAQ90140.1"/>
    <property type="molecule type" value="Genomic_DNA"/>
</dbReference>
<keyword evidence="5" id="KW-0472">Membrane</keyword>
<dbReference type="Pfam" id="PF12816">
    <property type="entry name" value="TPR_Vps8"/>
    <property type="match status" value="1"/>
</dbReference>
<feature type="region of interest" description="Disordered" evidence="4">
    <location>
        <begin position="677"/>
        <end position="795"/>
    </location>
</feature>
<reference evidence="7" key="1">
    <citation type="submission" date="2022-10" db="EMBL/GenBank/DDBJ databases">
        <title>Puccinia triticina Genome sequencing and assembly.</title>
        <authorList>
            <person name="Li C."/>
        </authorList>
    </citation>
    <scope>NUCLEOTIDE SEQUENCE</scope>
    <source>
        <strain evidence="7">Pt15</strain>
    </source>
</reference>
<dbReference type="Pfam" id="PF23410">
    <property type="entry name" value="Beta-prop_VPS8"/>
    <property type="match status" value="2"/>
</dbReference>
<dbReference type="RefSeq" id="XP_053025695.1">
    <property type="nucleotide sequence ID" value="XM_053161704.1"/>
</dbReference>
<evidence type="ECO:0000256" key="2">
    <source>
        <dbReference type="ARBA" id="ARBA00023098"/>
    </source>
</evidence>
<feature type="domain" description="PNPLA" evidence="6">
    <location>
        <begin position="303"/>
        <end position="494"/>
    </location>
</feature>
<dbReference type="PROSITE" id="PS51635">
    <property type="entry name" value="PNPLA"/>
    <property type="match status" value="1"/>
</dbReference>
<keyword evidence="3" id="KW-0442">Lipid degradation</keyword>
<sequence>MSATRPTTAEHGPYGALDPDRPHAPKGVSDWGCEEFKMKWYKDADIEVFRQALAHETQDADLSGQPDLPAQPDRSGPSNRYNQLLPSPTQRVPPRRRSSTPCSCKRTRTFRPRKDVVREGWAYHLFRLPLLIVIGLASLCELLVYVSVRQIVTLFEVVVSYRGLEGRLRRKLAAAATYEEWKQTALELDELLGFEPWKKHSSNAYYDSSSVRKVLVSLEQSRLNDNAEGVKDVLEVCLRANFAGIESLRLYSQTHLGTKNLIENYVEEVEKSIIYLRDTPLITAHEKTVFFRRTAKNLGTSALCLSGGGTFGYYHLGVIKALVDARLLPTVITGASAGSLVAALLCTRTDEELGRILVPELADMITGAEEPIQVWLPRMIRTGARFDTVIWAKKSCFFTMGSMTFLEAYERTGRILNVSVIPHDLHSPTTLLNYITAPNCVIFSAILASAAVPLVMNPVVLLEKKKDGRVRPWRLQGKHKDGSLRVDVPLESLHIYFNTSFSIVSQVNPHVHLFFFQPRGAPGQPVVHRKGQGWRGGFLLSALEQYMKIELVKNLRVIRDLELLPAEFGGQTFTAVFLQRFEGTVTIWPHSRLKDLVTILEDPSRAELSRMIDVGRRATWPKMRMIENRLRIERQVFEGRTRTKQSREPLFDEDEDDDEDQKDYATKLDEILHSNQLRHHQQPTSTHEDQSTHPSIILPDTKTNGQDHPVLESFIELTESDEGSVKPSIIPSNHLPQASNQSPVSPPVVVPPNDPSPSSSPSTSISQRIGFNRRSSSITPSHSITGSNTSSNLWFTNKLRPQNSHFSRLRSLHPSSTANNSPASLQLPNHRCVSSSTLASYHSYDDRCSPRFRHQSEQPYSPSPSIVDRNPSTYSNGLQSPSIIIEPDAQEVSASGIFRWASLRRITQKIYSRPRRLLPSTAVSPANSPSNTLLGLPTAIATSGVIVVGTAKGWAMVFDYASNLKCVLGSDAVVRDAGAVSALAISHDHTFVAVGHIMGHIYLYDLAKPSPPTRTVLPTSLRLVQEGRSEGHLLGNRIIHIDFIGLRHTAIVSADETGLAFYHALGQVLGLASTDVIRILGKYPDQGTIAPQNGLGNQIIDTPTGAGHSRQFSDFSVNSASIGAPKSRKSTKIFGALPLPLGPTPHPTDHHGLVALLTSSKLIIVALKPTPRTCWRCMRTGSDPNQTGLIGSLSWFPSSTVKEASGPKKTRPSDPAGPPPTQSAQLRNEGGVGMDPLLAFSWGKTVRFVTVISDHSASRPPDNLAKDSFLKGFTRRLEGNFPSLRFVEGKKWSCSSNVLAIQWLSWRIICVLTSTHFEVIDTQIWQRTGLEPIDLRGVVRLNIFKETALNQSHANPLATPPNFSASEIDSDLSVGGSVAGSFKAYKGKIFLLTTDDLRLGMVVSWAEQILELVEVGALTEAIDLTTSYWIGRADLETIGLPSEDSARKAIVKPKVIEIMRASLEYVFSDRRMEDDTHFDLDGRGVDRTELFEGLVRSCAKACIAIGEMDFIFEEMFEQYQEHGIQTIFFLQLEPFILSSDISTLPTAVTQGLIGLHEDRKQFELIDQIIRRVDPACLDINQALAICSREMLHDALVYIYTEAMNDFVGPIVEFLHLIKSIHAGRQRIQQYCEDSNIFNPSDFGPDHPLKAEDRIEGLVPIAYKIFPYLSTILSGLSYPNKIPYENSRASRAKSDVYQFLFSGKSMHWPQPDGKLILTTEEGQQEPTYPYLRMLLSLDSEAMLDTLDIAFEDSWLHEYPERECEKRIDRQLIITLLLEVTSGDPEFSAGDRTFVYIFIARNLPKYSQFLSLPNSTLHSILIGLSSDDDRSTTEDRQLAVEFLLSVYTPPDVETGAGDLLERFKEAGFWKILTSVYTQREMWVDVVYSQLKNLEDLDLAIFDQLSNTLRKIKSSKTAATTDKDERVEVKVVQVLLNSINQLIEINVPQTVCLIHKFSPQTHLEVVESIGDMFNQFRYLRTLLEPTELDPNDAFQAEAVFKKPLAIKPDLYAAIRIRYVGLLGKLDPNHVLDYLKSEQPFLADHTSDIVRICREEQIYDALVWQLDQAGRTRATFEELDIILKSQASCIAKWVATNDEDGDDPSGSQSKTLESCVSQLTRCAHTAAEICVERTRNPQDGLSGEDCWFYLLSTTVQCTQSCAPLLPPRLPSQHRASGELVDQASPVDPEKDAALNAIASFQGLLPSIVSLLISRTTSSHRISFSNLVRRLIECSSTNLSTVESKSGSIPSNEFRSIILMIMDTYRFEGNVLEVTGRLIDEDLFEHVDRLAKAKQKGIRPVNLSCFKCQKPILVSAHHRPSRARKSSSRSRARPLPSRHPPSTAIPITPTIWANSISAKTRAWATRS</sequence>
<keyword evidence="5" id="KW-1133">Transmembrane helix</keyword>
<feature type="active site" description="Proton acceptor" evidence="3">
    <location>
        <position position="481"/>
    </location>
</feature>
<feature type="compositionally biased region" description="Polar residues" evidence="4">
    <location>
        <begin position="857"/>
        <end position="872"/>
    </location>
</feature>
<feature type="compositionally biased region" description="Polar residues" evidence="4">
    <location>
        <begin position="765"/>
        <end position="795"/>
    </location>
</feature>
<dbReference type="Gene3D" id="2.130.10.10">
    <property type="entry name" value="YVTN repeat-like/Quinoprotein amine dehydrogenase"/>
    <property type="match status" value="1"/>
</dbReference>
<evidence type="ECO:0000259" key="6">
    <source>
        <dbReference type="PROSITE" id="PS51635"/>
    </source>
</evidence>
<evidence type="ECO:0000256" key="1">
    <source>
        <dbReference type="ARBA" id="ARBA00009422"/>
    </source>
</evidence>
<feature type="compositionally biased region" description="Basic residues" evidence="4">
    <location>
        <begin position="2311"/>
        <end position="2327"/>
    </location>
</feature>
<feature type="region of interest" description="Disordered" evidence="4">
    <location>
        <begin position="640"/>
        <end position="661"/>
    </location>
</feature>
<dbReference type="Proteomes" id="UP001164743">
    <property type="component" value="Chromosome 12A"/>
</dbReference>
<feature type="transmembrane region" description="Helical" evidence="5">
    <location>
        <begin position="128"/>
        <end position="148"/>
    </location>
</feature>
<feature type="compositionally biased region" description="Acidic residues" evidence="4">
    <location>
        <begin position="651"/>
        <end position="661"/>
    </location>
</feature>
<evidence type="ECO:0000256" key="3">
    <source>
        <dbReference type="PROSITE-ProRule" id="PRU01161"/>
    </source>
</evidence>
<comment type="similarity">
    <text evidence="1">Belongs to the VPS8 family.</text>
</comment>
<keyword evidence="8" id="KW-1185">Reference proteome</keyword>
<dbReference type="InterPro" id="IPR021771">
    <property type="entry name" value="Triacylglycerol_lipase_N"/>
</dbReference>
<evidence type="ECO:0000313" key="8">
    <source>
        <dbReference type="Proteomes" id="UP001164743"/>
    </source>
</evidence>
<feature type="compositionally biased region" description="Polar residues" evidence="4">
    <location>
        <begin position="730"/>
        <end position="741"/>
    </location>
</feature>
<dbReference type="SUPFAM" id="SSF52151">
    <property type="entry name" value="FabD/lysophospholipase-like"/>
    <property type="match status" value="1"/>
</dbReference>
<dbReference type="GeneID" id="77802599"/>
<keyword evidence="2 3" id="KW-0443">Lipid metabolism</keyword>
<dbReference type="SUPFAM" id="SSF50978">
    <property type="entry name" value="WD40 repeat-like"/>
    <property type="match status" value="1"/>
</dbReference>
<accession>A0ABY7D2B0</accession>
<feature type="region of interest" description="Disordered" evidence="4">
    <location>
        <begin position="1200"/>
        <end position="1228"/>
    </location>
</feature>
<gene>
    <name evidence="7" type="ORF">PtA15_12A126</name>
</gene>
<dbReference type="InterPro" id="IPR059070">
    <property type="entry name" value="TPR_VPS8_2"/>
</dbReference>